<dbReference type="GO" id="GO:0051897">
    <property type="term" value="P:positive regulation of phosphatidylinositol 3-kinase/protein kinase B signal transduction"/>
    <property type="evidence" value="ECO:0007669"/>
    <property type="project" value="TreeGrafter"/>
</dbReference>
<dbReference type="InterPro" id="IPR008266">
    <property type="entry name" value="Tyr_kinase_AS"/>
</dbReference>
<dbReference type="Pfam" id="PF01030">
    <property type="entry name" value="Recep_L_domain"/>
    <property type="match status" value="2"/>
</dbReference>
<feature type="region of interest" description="Disordered" evidence="21">
    <location>
        <begin position="1355"/>
        <end position="1418"/>
    </location>
</feature>
<dbReference type="CDD" id="cd00063">
    <property type="entry name" value="FN3"/>
    <property type="match status" value="1"/>
</dbReference>
<dbReference type="InterPro" id="IPR001245">
    <property type="entry name" value="Ser-Thr/Tyr_kinase_cat_dom"/>
</dbReference>
<dbReference type="InterPro" id="IPR020635">
    <property type="entry name" value="Tyr_kinase_cat_dom"/>
</dbReference>
<keyword evidence="9" id="KW-0677">Repeat</keyword>
<evidence type="ECO:0000256" key="19">
    <source>
        <dbReference type="ARBA" id="ARBA00051243"/>
    </source>
</evidence>
<keyword evidence="4" id="KW-0808">Transferase</keyword>
<dbReference type="Gene3D" id="3.30.200.20">
    <property type="entry name" value="Phosphorylase Kinase, domain 1"/>
    <property type="match status" value="1"/>
</dbReference>
<dbReference type="Gene3D" id="1.10.510.10">
    <property type="entry name" value="Transferase(Phosphotransferase) domain 1"/>
    <property type="match status" value="1"/>
</dbReference>
<evidence type="ECO:0000256" key="2">
    <source>
        <dbReference type="ARBA" id="ARBA00011902"/>
    </source>
</evidence>
<dbReference type="InterPro" id="IPR003961">
    <property type="entry name" value="FN3_dom"/>
</dbReference>
<evidence type="ECO:0000256" key="4">
    <source>
        <dbReference type="ARBA" id="ARBA00022679"/>
    </source>
</evidence>
<dbReference type="InterPro" id="IPR013783">
    <property type="entry name" value="Ig-like_fold"/>
</dbReference>
<evidence type="ECO:0000259" key="23">
    <source>
        <dbReference type="PROSITE" id="PS50011"/>
    </source>
</evidence>
<dbReference type="InterPro" id="IPR006212">
    <property type="entry name" value="Furin_repeat"/>
</dbReference>
<dbReference type="GO" id="GO:0005009">
    <property type="term" value="F:insulin receptor activity"/>
    <property type="evidence" value="ECO:0007669"/>
    <property type="project" value="TreeGrafter"/>
</dbReference>
<keyword evidence="5" id="KW-0165">Cleavage on pair of basic residues</keyword>
<dbReference type="Gene3D" id="2.10.220.10">
    <property type="entry name" value="Hormone Receptor, Insulin-like Growth Factor Receptor 1, Chain A, domain 2"/>
    <property type="match status" value="1"/>
</dbReference>
<dbReference type="GO" id="GO:0042593">
    <property type="term" value="P:glucose homeostasis"/>
    <property type="evidence" value="ECO:0007669"/>
    <property type="project" value="TreeGrafter"/>
</dbReference>
<keyword evidence="8" id="KW-0732">Signal</keyword>
<proteinExistence type="predicted"/>
<evidence type="ECO:0000256" key="10">
    <source>
        <dbReference type="ARBA" id="ARBA00022741"/>
    </source>
</evidence>
<sequence length="1418" mass="162127">MTMEFRVTADHKVSKDYSKCTVIEGDFGISIIETPKNDTLNNAPNQEYLKFPNVREITGYLWIFGAKGLQSLSGILPNLRVIGGQNLMMHYALVLYMNDIGLTDIGLTKLTAIRNGGVRIIQNDQLCYTRNIDWSKLTYGTITEVKSDLSDIALRSKKCENLDPICGPKDKLKRESQCTYLNGKLACWNAESCQKECQHGIYFVNNGTEKRYGPGCDPQGNRCHEKCFGGCDRINDPTKCYSCQRIRHKGTCVDKCPPHMFEYMKRRCVTQEQCQALNPLGGNYFKAIKGKCETECPEGYIPDEKDRNQCKKCVGVCLRVCNKPSKVDTIEAAMSLSSCQLIRGSLTIQLFNIDVALEEKLREAFSKIVEIEDYLLIQFTKVMRSLDLLPNLKKIHGKNLIDMGHKYALVVLENENLVEIPEDMKIEIVRGKVNFNNNQKLCPHVIKRFLKASNVSEYDETMQTGYDKTDVSPFSNGNANICAEKFFDVTVTDVFDYGFILQWEPFDTTGTDPRMLFGYAIYYKSVSGPTEDPDRTASRSSDCSDTWQSTFFSQDLHHHITHGYISATPDTYYAFYVEPRVSRNSNITKTVSHIGYVKTKYAVPSRPRNVVSAIRGQNQIEIRWDPPKEQRGVITHYQVSWMEEVRAETVVGHVCALSNHYREAAPAITVTKADKAPPKQCSAKKGCCECRKKVDLYKEAVKFNGTETRIPSRKRRSLHSSSNESTMTDEKNLTEYTTTTLSPETKYHMVTSSDGTVNVSLYQRPVILTNMPHFSHFVIGVRACQNDSVDGARCSLYRVTRIRTQPLPDRDLIDPSTIRAEMRNASDLQARVISWKDPEAPNGAILAYWIRLELPGERVVVETCCSKADYDKNRGVPVKLMVDGFYNVKVGTVSMSQKSRFSTAHKVFEIRTSWFTWRVISLLIVVTFVLMALCGVGLFFALRKYYSDRIMREYWKKAVEAVEANPDYSSQYQRYSPDEWEIPRNRLRVHEEIGRGSFGKVLRGTADDYETVNGQIFGQCAIKTVTDNASSEEQVHFLIEGSVMKRFNADFIVKLYGIVSDGIPVYVVMEFMANGNLRDYLRAHRPNAEENVDNRPLPTQNQFFLWASQVADGMAYLQSKLFVHRDLAARNCLVSVTGCVKIGDFGMARDMCYQEYYRPSGKRMMPVRWMSPEALKDGKFSIYSDVWSFGILLYEIVTLGMLPYAGLDSGELFDYIVVNRMTIKKPDNCSDVWFGLMKKCWKYDARRRPTFFHIVHYLIPHLKSEEFEAVSIAKNDPEELFVDLYDKPYNFCPDEEDLMEQVKPATRLWSMNPEMFEKEEESGSYFSYSEDENYAPRGGFGDQEETVPVDDVCELHESDHESDENSYPPRNERLSFHHPRRQVNFQFGDFSDSPQIENDEKEDQGDSENEQLIATEGL</sequence>
<dbReference type="EC" id="2.7.10.1" evidence="2"/>
<dbReference type="Gene3D" id="2.60.40.10">
    <property type="entry name" value="Immunoglobulins"/>
    <property type="match status" value="2"/>
</dbReference>
<dbReference type="InterPro" id="IPR050122">
    <property type="entry name" value="RTK"/>
</dbReference>
<keyword evidence="6 22" id="KW-0812">Transmembrane</keyword>
<evidence type="ECO:0000256" key="7">
    <source>
        <dbReference type="ARBA" id="ARBA00022723"/>
    </source>
</evidence>
<dbReference type="FunFam" id="1.10.510.10:FF:000554">
    <property type="entry name" value="Predicted protein"/>
    <property type="match status" value="1"/>
</dbReference>
<reference evidence="24 25" key="2">
    <citation type="journal article" date="2019" name="G3 (Bethesda)">
        <title>Hybrid Assembly of the Genome of the Entomopathogenic Nematode Steinernema carpocapsae Identifies the X-Chromosome.</title>
        <authorList>
            <person name="Serra L."/>
            <person name="Macchietto M."/>
            <person name="Macias-Munoz A."/>
            <person name="McGill C.J."/>
            <person name="Rodriguez I.M."/>
            <person name="Rodriguez B."/>
            <person name="Murad R."/>
            <person name="Mortazavi A."/>
        </authorList>
    </citation>
    <scope>NUCLEOTIDE SEQUENCE [LARGE SCALE GENOMIC DNA]</scope>
    <source>
        <strain evidence="24 25">ALL</strain>
    </source>
</reference>
<dbReference type="SUPFAM" id="SSF52058">
    <property type="entry name" value="L domain-like"/>
    <property type="match status" value="2"/>
</dbReference>
<dbReference type="SUPFAM" id="SSF49265">
    <property type="entry name" value="Fibronectin type III"/>
    <property type="match status" value="2"/>
</dbReference>
<keyword evidence="25" id="KW-1185">Reference proteome</keyword>
<dbReference type="PANTHER" id="PTHR24416">
    <property type="entry name" value="TYROSINE-PROTEIN KINASE RECEPTOR"/>
    <property type="match status" value="1"/>
</dbReference>
<keyword evidence="16" id="KW-0675">Receptor</keyword>
<dbReference type="CDD" id="cd00064">
    <property type="entry name" value="FU"/>
    <property type="match status" value="1"/>
</dbReference>
<evidence type="ECO:0000256" key="15">
    <source>
        <dbReference type="ARBA" id="ARBA00023137"/>
    </source>
</evidence>
<evidence type="ECO:0000313" key="24">
    <source>
        <dbReference type="EMBL" id="TKR94860.1"/>
    </source>
</evidence>
<evidence type="ECO:0000256" key="9">
    <source>
        <dbReference type="ARBA" id="ARBA00022737"/>
    </source>
</evidence>
<dbReference type="InterPro" id="IPR011009">
    <property type="entry name" value="Kinase-like_dom_sf"/>
</dbReference>
<dbReference type="InterPro" id="IPR006211">
    <property type="entry name" value="Furin-like_Cys-rich_dom"/>
</dbReference>
<dbReference type="SMART" id="SM00219">
    <property type="entry name" value="TyrKc"/>
    <property type="match status" value="1"/>
</dbReference>
<dbReference type="GO" id="GO:0046872">
    <property type="term" value="F:metal ion binding"/>
    <property type="evidence" value="ECO:0007669"/>
    <property type="project" value="UniProtKB-KW"/>
</dbReference>
<keyword evidence="17" id="KW-0325">Glycoprotein</keyword>
<keyword evidence="11" id="KW-0418">Kinase</keyword>
<dbReference type="InterPro" id="IPR009030">
    <property type="entry name" value="Growth_fac_rcpt_cys_sf"/>
</dbReference>
<dbReference type="SMART" id="SM00060">
    <property type="entry name" value="FN3"/>
    <property type="match status" value="2"/>
</dbReference>
<dbReference type="GO" id="GO:0005899">
    <property type="term" value="C:insulin receptor complex"/>
    <property type="evidence" value="ECO:0007669"/>
    <property type="project" value="TreeGrafter"/>
</dbReference>
<dbReference type="InterPro" id="IPR000719">
    <property type="entry name" value="Prot_kinase_dom"/>
</dbReference>
<keyword evidence="7" id="KW-0479">Metal-binding</keyword>
<evidence type="ECO:0000256" key="18">
    <source>
        <dbReference type="ARBA" id="ARBA00023211"/>
    </source>
</evidence>
<keyword evidence="10 20" id="KW-0547">Nucleotide-binding</keyword>
<dbReference type="PROSITE" id="PS00109">
    <property type="entry name" value="PROTEIN_KINASE_TYR"/>
    <property type="match status" value="1"/>
</dbReference>
<dbReference type="PRINTS" id="PR00109">
    <property type="entry name" value="TYRKINASE"/>
</dbReference>
<gene>
    <name evidence="24" type="ORF">L596_009094</name>
</gene>
<dbReference type="InterPro" id="IPR036941">
    <property type="entry name" value="Rcpt_L-dom_sf"/>
</dbReference>
<evidence type="ECO:0000256" key="13">
    <source>
        <dbReference type="ARBA" id="ARBA00022989"/>
    </source>
</evidence>
<dbReference type="PROSITE" id="PS50011">
    <property type="entry name" value="PROTEIN_KINASE_DOM"/>
    <property type="match status" value="1"/>
</dbReference>
<feature type="region of interest" description="Disordered" evidence="21">
    <location>
        <begin position="708"/>
        <end position="732"/>
    </location>
</feature>
<evidence type="ECO:0000256" key="14">
    <source>
        <dbReference type="ARBA" id="ARBA00023136"/>
    </source>
</evidence>
<comment type="subcellular location">
    <subcellularLocation>
        <location evidence="1">Membrane</location>
        <topology evidence="1">Single-pass type I membrane protein</topology>
    </subcellularLocation>
</comment>
<dbReference type="SUPFAM" id="SSF56112">
    <property type="entry name" value="Protein kinase-like (PK-like)"/>
    <property type="match status" value="1"/>
</dbReference>
<dbReference type="PANTHER" id="PTHR24416:SF525">
    <property type="entry name" value="INSULIN-LIKE RECEPTOR"/>
    <property type="match status" value="1"/>
</dbReference>
<evidence type="ECO:0000256" key="20">
    <source>
        <dbReference type="PROSITE-ProRule" id="PRU10141"/>
    </source>
</evidence>
<feature type="compositionally biased region" description="Acidic residues" evidence="21">
    <location>
        <begin position="1397"/>
        <end position="1409"/>
    </location>
</feature>
<evidence type="ECO:0000256" key="11">
    <source>
        <dbReference type="ARBA" id="ARBA00022777"/>
    </source>
</evidence>
<dbReference type="Pfam" id="PF00757">
    <property type="entry name" value="Furin-like"/>
    <property type="match status" value="1"/>
</dbReference>
<keyword evidence="15" id="KW-0829">Tyrosine-protein kinase</keyword>
<evidence type="ECO:0000256" key="22">
    <source>
        <dbReference type="SAM" id="Phobius"/>
    </source>
</evidence>
<evidence type="ECO:0000256" key="8">
    <source>
        <dbReference type="ARBA" id="ARBA00022729"/>
    </source>
</evidence>
<evidence type="ECO:0000313" key="25">
    <source>
        <dbReference type="Proteomes" id="UP000298663"/>
    </source>
</evidence>
<evidence type="ECO:0000256" key="12">
    <source>
        <dbReference type="ARBA" id="ARBA00022840"/>
    </source>
</evidence>
<evidence type="ECO:0000256" key="5">
    <source>
        <dbReference type="ARBA" id="ARBA00022685"/>
    </source>
</evidence>
<comment type="catalytic activity">
    <reaction evidence="19">
        <text>L-tyrosyl-[protein] + ATP = O-phospho-L-tyrosyl-[protein] + ADP + H(+)</text>
        <dbReference type="Rhea" id="RHEA:10596"/>
        <dbReference type="Rhea" id="RHEA-COMP:10136"/>
        <dbReference type="Rhea" id="RHEA-COMP:20101"/>
        <dbReference type="ChEBI" id="CHEBI:15378"/>
        <dbReference type="ChEBI" id="CHEBI:30616"/>
        <dbReference type="ChEBI" id="CHEBI:46858"/>
        <dbReference type="ChEBI" id="CHEBI:61978"/>
        <dbReference type="ChEBI" id="CHEBI:456216"/>
        <dbReference type="EC" id="2.7.10.1"/>
    </reaction>
</comment>
<keyword evidence="12 20" id="KW-0067">ATP-binding</keyword>
<dbReference type="PROSITE" id="PS00107">
    <property type="entry name" value="PROTEIN_KINASE_ATP"/>
    <property type="match status" value="1"/>
</dbReference>
<keyword evidence="13 22" id="KW-1133">Transmembrane helix</keyword>
<dbReference type="GO" id="GO:0005524">
    <property type="term" value="F:ATP binding"/>
    <property type="evidence" value="ECO:0007669"/>
    <property type="project" value="UniProtKB-UniRule"/>
</dbReference>
<keyword evidence="14 22" id="KW-0472">Membrane</keyword>
<evidence type="ECO:0000256" key="6">
    <source>
        <dbReference type="ARBA" id="ARBA00022692"/>
    </source>
</evidence>
<dbReference type="InterPro" id="IPR017441">
    <property type="entry name" value="Protein_kinase_ATP_BS"/>
</dbReference>
<evidence type="ECO:0000256" key="21">
    <source>
        <dbReference type="SAM" id="MobiDB-lite"/>
    </source>
</evidence>
<protein>
    <recommendedName>
        <fullName evidence="2">receptor protein-tyrosine kinase</fullName>
        <ecNumber evidence="2">2.7.10.1</ecNumber>
    </recommendedName>
</protein>
<evidence type="ECO:0000256" key="1">
    <source>
        <dbReference type="ARBA" id="ARBA00004479"/>
    </source>
</evidence>
<evidence type="ECO:0000256" key="17">
    <source>
        <dbReference type="ARBA" id="ARBA00023180"/>
    </source>
</evidence>
<dbReference type="STRING" id="34508.A0A4U5PEM8"/>
<dbReference type="GO" id="GO:0030424">
    <property type="term" value="C:axon"/>
    <property type="evidence" value="ECO:0007669"/>
    <property type="project" value="TreeGrafter"/>
</dbReference>
<dbReference type="InterPro" id="IPR000494">
    <property type="entry name" value="Rcpt_L-dom"/>
</dbReference>
<dbReference type="SUPFAM" id="SSF57184">
    <property type="entry name" value="Growth factor receptor domain"/>
    <property type="match status" value="1"/>
</dbReference>
<feature type="binding site" evidence="20">
    <location>
        <position position="1023"/>
    </location>
    <ligand>
        <name>ATP</name>
        <dbReference type="ChEBI" id="CHEBI:30616"/>
    </ligand>
</feature>
<evidence type="ECO:0000256" key="16">
    <source>
        <dbReference type="ARBA" id="ARBA00023170"/>
    </source>
</evidence>
<dbReference type="InterPro" id="IPR036116">
    <property type="entry name" value="FN3_sf"/>
</dbReference>
<reference evidence="24 25" key="1">
    <citation type="journal article" date="2015" name="Genome Biol.">
        <title>Comparative genomics of Steinernema reveals deeply conserved gene regulatory networks.</title>
        <authorList>
            <person name="Dillman A.R."/>
            <person name="Macchietto M."/>
            <person name="Porter C.F."/>
            <person name="Rogers A."/>
            <person name="Williams B."/>
            <person name="Antoshechkin I."/>
            <person name="Lee M.M."/>
            <person name="Goodwin Z."/>
            <person name="Lu X."/>
            <person name="Lewis E.E."/>
            <person name="Goodrich-Blair H."/>
            <person name="Stock S.P."/>
            <person name="Adams B.J."/>
            <person name="Sternberg P.W."/>
            <person name="Mortazavi A."/>
        </authorList>
    </citation>
    <scope>NUCLEOTIDE SEQUENCE [LARGE SCALE GENOMIC DNA]</scope>
    <source>
        <strain evidence="24 25">ALL</strain>
    </source>
</reference>
<dbReference type="GO" id="GO:0043410">
    <property type="term" value="P:positive regulation of MAPK cascade"/>
    <property type="evidence" value="ECO:0007669"/>
    <property type="project" value="TreeGrafter"/>
</dbReference>
<accession>A0A4U5PEM8</accession>
<name>A0A4U5PEM8_STECR</name>
<comment type="caution">
    <text evidence="24">The sequence shown here is derived from an EMBL/GenBank/DDBJ whole genome shotgun (WGS) entry which is preliminary data.</text>
</comment>
<dbReference type="OrthoDB" id="546826at2759"/>
<feature type="domain" description="Protein kinase" evidence="23">
    <location>
        <begin position="987"/>
        <end position="1259"/>
    </location>
</feature>
<evidence type="ECO:0000256" key="3">
    <source>
        <dbReference type="ARBA" id="ARBA00022553"/>
    </source>
</evidence>
<dbReference type="Pfam" id="PF07714">
    <property type="entry name" value="PK_Tyr_Ser-Thr"/>
    <property type="match status" value="1"/>
</dbReference>
<organism evidence="24 25">
    <name type="scientific">Steinernema carpocapsae</name>
    <name type="common">Entomopathogenic nematode</name>
    <dbReference type="NCBI Taxonomy" id="34508"/>
    <lineage>
        <taxon>Eukaryota</taxon>
        <taxon>Metazoa</taxon>
        <taxon>Ecdysozoa</taxon>
        <taxon>Nematoda</taxon>
        <taxon>Chromadorea</taxon>
        <taxon>Rhabditida</taxon>
        <taxon>Tylenchina</taxon>
        <taxon>Panagrolaimomorpha</taxon>
        <taxon>Strongyloidoidea</taxon>
        <taxon>Steinernematidae</taxon>
        <taxon>Steinernema</taxon>
    </lineage>
</organism>
<dbReference type="EMBL" id="AZBU02000002">
    <property type="protein sequence ID" value="TKR94860.1"/>
    <property type="molecule type" value="Genomic_DNA"/>
</dbReference>
<keyword evidence="3" id="KW-0597">Phosphoprotein</keyword>
<dbReference type="Gene3D" id="3.80.20.20">
    <property type="entry name" value="Receptor L-domain"/>
    <property type="match status" value="2"/>
</dbReference>
<feature type="transmembrane region" description="Helical" evidence="22">
    <location>
        <begin position="915"/>
        <end position="942"/>
    </location>
</feature>
<dbReference type="Proteomes" id="UP000298663">
    <property type="component" value="Unassembled WGS sequence"/>
</dbReference>
<dbReference type="GO" id="GO:0043560">
    <property type="term" value="F:insulin receptor substrate binding"/>
    <property type="evidence" value="ECO:0007669"/>
    <property type="project" value="TreeGrafter"/>
</dbReference>
<keyword evidence="18" id="KW-0464">Manganese</keyword>